<dbReference type="PANTHER" id="PTHR14187:SF5">
    <property type="entry name" value="HEAT SHOCK 70 KDA PROTEIN 12A"/>
    <property type="match status" value="1"/>
</dbReference>
<comment type="similarity">
    <text evidence="1">Belongs to the heat shock protein 70 family.</text>
</comment>
<dbReference type="Pfam" id="PF00012">
    <property type="entry name" value="HSP70"/>
    <property type="match status" value="1"/>
</dbReference>
<protein>
    <submittedName>
        <fullName evidence="6">Heat shock 70 kDa protein 12A-like isoform X1</fullName>
    </submittedName>
</protein>
<evidence type="ECO:0000256" key="3">
    <source>
        <dbReference type="ARBA" id="ARBA00022840"/>
    </source>
</evidence>
<evidence type="ECO:0000313" key="6">
    <source>
        <dbReference type="RefSeq" id="XP_022286219.1"/>
    </source>
</evidence>
<organism evidence="5 6">
    <name type="scientific">Crassostrea virginica</name>
    <name type="common">Eastern oyster</name>
    <dbReference type="NCBI Taxonomy" id="6565"/>
    <lineage>
        <taxon>Eukaryota</taxon>
        <taxon>Metazoa</taxon>
        <taxon>Spiralia</taxon>
        <taxon>Lophotrochozoa</taxon>
        <taxon>Mollusca</taxon>
        <taxon>Bivalvia</taxon>
        <taxon>Autobranchia</taxon>
        <taxon>Pteriomorphia</taxon>
        <taxon>Ostreida</taxon>
        <taxon>Ostreoidea</taxon>
        <taxon>Ostreidae</taxon>
        <taxon>Crassostrea</taxon>
    </lineage>
</organism>
<dbReference type="InterPro" id="IPR013126">
    <property type="entry name" value="Hsp_70_fam"/>
</dbReference>
<dbReference type="Gene3D" id="3.30.420.40">
    <property type="match status" value="3"/>
</dbReference>
<evidence type="ECO:0000256" key="1">
    <source>
        <dbReference type="ARBA" id="ARBA00007381"/>
    </source>
</evidence>
<feature type="compositionally biased region" description="Acidic residues" evidence="4">
    <location>
        <begin position="1"/>
        <end position="11"/>
    </location>
</feature>
<feature type="region of interest" description="Disordered" evidence="4">
    <location>
        <begin position="1"/>
        <end position="56"/>
    </location>
</feature>
<dbReference type="RefSeq" id="XP_022286219.1">
    <property type="nucleotide sequence ID" value="XM_022430511.1"/>
</dbReference>
<dbReference type="Proteomes" id="UP000694844">
    <property type="component" value="Chromosome 5"/>
</dbReference>
<dbReference type="KEGG" id="cvn:111099133"/>
<dbReference type="InterPro" id="IPR043129">
    <property type="entry name" value="ATPase_NBD"/>
</dbReference>
<dbReference type="PANTHER" id="PTHR14187">
    <property type="entry name" value="ALPHA KINASE/ELONGATION FACTOR 2 KINASE"/>
    <property type="match status" value="1"/>
</dbReference>
<dbReference type="AlphaFoldDB" id="A0A8B8A8N6"/>
<sequence length="1118" mass="127044">MEIETNTEAEDMYLNKTPAPALSPAPTPATAPAPTPATASAPAPESDIKEKAEDQGDVAVQTNKKKFNSKCKRLFVAAIDFGTTYSGFAYSQSSSWENVHFQTCNNGEFESQKEPTVLLLNPDKSFKAFGYEAETTYMEMTKKRDSESDITSQEIPEEDWKKYYYFSRFKMLLYENEAVHDETEMNDITGKVMKALDVFSICIMHLKENLLTKMNKRFAVDVSEKDVQYVLTVPGIWGNAAKMFMRKAAAQAGIETDQITLALEPHAASFYCQYSYEAFDNMVKNGGTFMVVDLGGGTVDITVQKQNDDGTLKEILPVTGGPEGGTSVDRAFHLFLESILGKGILEEFKNKNVEDYLIFMREFEFKKRSSCHPLIRKIWIHIPLEFEKLVEEFNGINISKAFQKSQCHGIVSYKKNKLYFERSKFKEFFKEAVDGVVRHINGILSEHVCSDLEDIIMVGGFSECELIQNDLREEFKAQHFRIPANPGLAVLNGAVYFGHLTGVLATVQKKQEWIKSKCRRFCVAGIDFGTTFSGYAFSLTFEWRSVHHIVHNSQRFVLSKCPSILLLKPDKSFLAFGYEARNIYMNLREDSTSDSDSSDSDSQEETECIAKEEWRNYYYFHDFKMLLLNKNKIHRDLEIEDITGKPMKALDLFSISINYIKQKLLKEINAKVAINICDNHIDFVLTVPAILGDSGKLFMQEAAIQAGIKKDQLTLVLESEAASIYCQYYASIQDEEQQLNPSDEFRTLVENKEKYMVLDIGGMVDVAVHKQNERGIIEEILPITGGPFGGISVDRAFEDFLESIFGREILDIFQNSYFEDFQLLFNEFEAKKRDCTHIKVRIAIALALERLLEEKSGIRLSSTLKQSQYKERVTFKGKRLIFEHSISKSFFQPAIDGIIKTIQNVLSNQQCVDLKHICMVGGFSESKIIQKILKETFPKCHFLIPDEPGLAVLKGAVYFGHLPNAVSGRFARFTYGVKICRRFRPGEDQQSKGIVVDEELLCHDIFFPIVRLGDEIQTGIGYSYKSKTFKQHQQKLCVTVFVSCDREPKYIDDEGCRALGSLTINILKDSEKYIEIEQTIIFGESNLIFRAKQCGSNICVETSIDMLDEANVPEFLNI</sequence>
<dbReference type="GO" id="GO:0005524">
    <property type="term" value="F:ATP binding"/>
    <property type="evidence" value="ECO:0007669"/>
    <property type="project" value="UniProtKB-KW"/>
</dbReference>
<accession>A0A8B8A8N6</accession>
<keyword evidence="5" id="KW-1185">Reference proteome</keyword>
<evidence type="ECO:0000256" key="2">
    <source>
        <dbReference type="ARBA" id="ARBA00022741"/>
    </source>
</evidence>
<name>A0A8B8A8N6_CRAVI</name>
<dbReference type="CDD" id="cd10229">
    <property type="entry name" value="ASKHA_NBD_HSP70_HSPA12"/>
    <property type="match status" value="2"/>
</dbReference>
<reference evidence="6" key="1">
    <citation type="submission" date="2025-08" db="UniProtKB">
        <authorList>
            <consortium name="RefSeq"/>
        </authorList>
    </citation>
    <scope>IDENTIFICATION</scope>
    <source>
        <tissue evidence="6">Whole sample</tissue>
    </source>
</reference>
<dbReference type="GO" id="GO:0140662">
    <property type="term" value="F:ATP-dependent protein folding chaperone"/>
    <property type="evidence" value="ECO:0007669"/>
    <property type="project" value="InterPro"/>
</dbReference>
<evidence type="ECO:0000256" key="4">
    <source>
        <dbReference type="SAM" id="MobiDB-lite"/>
    </source>
</evidence>
<keyword evidence="3" id="KW-0067">ATP-binding</keyword>
<dbReference type="GeneID" id="111099133"/>
<proteinExistence type="inferred from homology"/>
<keyword evidence="2" id="KW-0547">Nucleotide-binding</keyword>
<feature type="compositionally biased region" description="Pro residues" evidence="4">
    <location>
        <begin position="21"/>
        <end position="35"/>
    </location>
</feature>
<gene>
    <name evidence="6" type="primary">LOC111099133</name>
</gene>
<evidence type="ECO:0000313" key="5">
    <source>
        <dbReference type="Proteomes" id="UP000694844"/>
    </source>
</evidence>
<dbReference type="SUPFAM" id="SSF53067">
    <property type="entry name" value="Actin-like ATPase domain"/>
    <property type="match status" value="4"/>
</dbReference>
<dbReference type="OrthoDB" id="2963168at2759"/>